<proteinExistence type="predicted"/>
<sequence length="297" mass="33473">MQSSPEMDQGWLTQTSSYLIGTLMIGGMETHVLFDTWDTHSFMSPDLVGKGLFCLNLGIIGGQVMHSLGLMKNIQGRNLPVDLIVVRLQNHEMILGMVLLGKYRATLDCHRGRVRLEIGPHPIQYQSLNLSPALRKVVVSAVRVDQMLRRGCEVFLTTTVGTEIRTVDFRQNKESQETLTFPENEFLRFLSRTVLMVTPIEVEQVLVRSDHERGNYGDGMKACWLIQLAEQASWTARSVQLVERASWTVHSVQLACSASWTVRSVQLALSASWTMVVSLFGIRLSKAWSNLSRRLIV</sequence>
<dbReference type="AlphaFoldDB" id="A0A8S9KM84"/>
<dbReference type="Gene3D" id="2.40.70.10">
    <property type="entry name" value="Acid Proteases"/>
    <property type="match status" value="1"/>
</dbReference>
<dbReference type="CDD" id="cd00303">
    <property type="entry name" value="retropepsin_like"/>
    <property type="match status" value="1"/>
</dbReference>
<organism evidence="1">
    <name type="scientific">Brassica cretica</name>
    <name type="common">Mustard</name>
    <dbReference type="NCBI Taxonomy" id="69181"/>
    <lineage>
        <taxon>Eukaryota</taxon>
        <taxon>Viridiplantae</taxon>
        <taxon>Streptophyta</taxon>
        <taxon>Embryophyta</taxon>
        <taxon>Tracheophyta</taxon>
        <taxon>Spermatophyta</taxon>
        <taxon>Magnoliopsida</taxon>
        <taxon>eudicotyledons</taxon>
        <taxon>Gunneridae</taxon>
        <taxon>Pentapetalae</taxon>
        <taxon>rosids</taxon>
        <taxon>malvids</taxon>
        <taxon>Brassicales</taxon>
        <taxon>Brassicaceae</taxon>
        <taxon>Brassiceae</taxon>
        <taxon>Brassica</taxon>
    </lineage>
</organism>
<evidence type="ECO:0000313" key="1">
    <source>
        <dbReference type="EMBL" id="KAF2595021.1"/>
    </source>
</evidence>
<dbReference type="EMBL" id="QGKY02000164">
    <property type="protein sequence ID" value="KAF2595021.1"/>
    <property type="molecule type" value="Genomic_DNA"/>
</dbReference>
<accession>A0A8S9KM84</accession>
<comment type="caution">
    <text evidence="1">The sequence shown here is derived from an EMBL/GenBank/DDBJ whole genome shotgun (WGS) entry which is preliminary data.</text>
</comment>
<reference evidence="1" key="1">
    <citation type="submission" date="2019-12" db="EMBL/GenBank/DDBJ databases">
        <title>Genome sequencing and annotation of Brassica cretica.</title>
        <authorList>
            <person name="Studholme D.J."/>
            <person name="Sarris P.F."/>
        </authorList>
    </citation>
    <scope>NUCLEOTIDE SEQUENCE</scope>
    <source>
        <strain evidence="1">PFS-102/07</strain>
        <tissue evidence="1">Leaf</tissue>
    </source>
</reference>
<gene>
    <name evidence="1" type="ORF">F2Q70_00043762</name>
</gene>
<name>A0A8S9KM84_BRACR</name>
<dbReference type="Pfam" id="PF08284">
    <property type="entry name" value="RVP_2"/>
    <property type="match status" value="1"/>
</dbReference>
<dbReference type="InterPro" id="IPR021109">
    <property type="entry name" value="Peptidase_aspartic_dom_sf"/>
</dbReference>
<protein>
    <submittedName>
        <fullName evidence="1">Uncharacterized protein</fullName>
    </submittedName>
</protein>